<evidence type="ECO:0000313" key="5">
    <source>
        <dbReference type="EMBL" id="CDZ97147.1"/>
    </source>
</evidence>
<accession>A0A0F7SJH8</accession>
<evidence type="ECO:0000256" key="3">
    <source>
        <dbReference type="ARBA" id="ARBA00025740"/>
    </source>
</evidence>
<feature type="region of interest" description="Disordered" evidence="4">
    <location>
        <begin position="387"/>
        <end position="424"/>
    </location>
</feature>
<evidence type="ECO:0000256" key="2">
    <source>
        <dbReference type="ARBA" id="ARBA00022737"/>
    </source>
</evidence>
<sequence>MHLGRHSVSSVPIGIFNQITVNQQSDTFALATNQGFQIWNLHPLQLLADRQLPGSIGHASLLHRTSLVFLLGGGVNPLYPLNKLIIWDDRFQTPVLELEFREKILGVTSRRGLLALSFRKRVVLLTIDGFGEEDYTDSKRPKRRGKERESITESQIPRVGATDDQGKTVGGLKWFAEWETCDNPRGLLALSTSPLSTLLTIPGRQPGHVHLLHLPPCPFPLSSSESPLSSTPPYSLPPPSKSALLIAHTHPLSTLSCPPSGRFFSTSSDRGTLIRVWDGRSGGLVKELRRGADQAVVWGVGWLPPPRSAEDGDGDGKEGVIVWSDKGTIHVFTLEEGGKVSDKGKLRNPKSPFQTLQPYLPISLPKYFLSEWSHAQFRLPTRTPHAETLTHLSPSSPSDLPSTSTSSTSTSTAQSASSVRSGSSSTAMEDKCLVSWVQVHSSSASGTAAGISTTPYQYASNPSLSFKSRPSTSEITPSLQMEYQLIALTYTGGYYRIALPSSSSSSSSVSSPLSSSHEGSASSLGSPSLRETDRIDIEPTESGIRSGSKGGSRGCKLVEFRRFGQDSNKGFLGGSGRGSWNEGEKW</sequence>
<evidence type="ECO:0000256" key="1">
    <source>
        <dbReference type="ARBA" id="ARBA00022574"/>
    </source>
</evidence>
<keyword evidence="1" id="KW-0853">WD repeat</keyword>
<dbReference type="GO" id="GO:0005737">
    <property type="term" value="C:cytoplasm"/>
    <property type="evidence" value="ECO:0007669"/>
    <property type="project" value="UniProtKB-ARBA"/>
</dbReference>
<keyword evidence="2" id="KW-0677">Repeat</keyword>
<feature type="compositionally biased region" description="Low complexity" evidence="4">
    <location>
        <begin position="504"/>
        <end position="529"/>
    </location>
</feature>
<dbReference type="AlphaFoldDB" id="A0A0F7SJH8"/>
<dbReference type="PANTHER" id="PTHR11227">
    <property type="entry name" value="WD-REPEAT PROTEIN INTERACTING WITH PHOSPHOINOSIDES WIPI -RELATED"/>
    <property type="match status" value="1"/>
</dbReference>
<evidence type="ECO:0000256" key="4">
    <source>
        <dbReference type="SAM" id="MobiDB-lite"/>
    </source>
</evidence>
<proteinExistence type="inferred from homology"/>
<organism evidence="5">
    <name type="scientific">Phaffia rhodozyma</name>
    <name type="common">Yeast</name>
    <name type="synonym">Xanthophyllomyces dendrorhous</name>
    <dbReference type="NCBI Taxonomy" id="264483"/>
    <lineage>
        <taxon>Eukaryota</taxon>
        <taxon>Fungi</taxon>
        <taxon>Dikarya</taxon>
        <taxon>Basidiomycota</taxon>
        <taxon>Agaricomycotina</taxon>
        <taxon>Tremellomycetes</taxon>
        <taxon>Cystofilobasidiales</taxon>
        <taxon>Mrakiaceae</taxon>
        <taxon>Phaffia</taxon>
    </lineage>
</organism>
<name>A0A0F7SJH8_PHARH</name>
<dbReference type="SUPFAM" id="SSF50978">
    <property type="entry name" value="WD40 repeat-like"/>
    <property type="match status" value="1"/>
</dbReference>
<feature type="region of interest" description="Disordered" evidence="4">
    <location>
        <begin position="566"/>
        <end position="586"/>
    </location>
</feature>
<dbReference type="InterPro" id="IPR048720">
    <property type="entry name" value="PROPPIN"/>
</dbReference>
<dbReference type="Gene3D" id="2.130.10.10">
    <property type="entry name" value="YVTN repeat-like/Quinoprotein amine dehydrogenase"/>
    <property type="match status" value="1"/>
</dbReference>
<dbReference type="InterPro" id="IPR015943">
    <property type="entry name" value="WD40/YVTN_repeat-like_dom_sf"/>
</dbReference>
<comment type="similarity">
    <text evidence="3">Belongs to the WD repeat PROPPIN family.</text>
</comment>
<dbReference type="InterPro" id="IPR001680">
    <property type="entry name" value="WD40_rpt"/>
</dbReference>
<feature type="region of interest" description="Disordered" evidence="4">
    <location>
        <begin position="134"/>
        <end position="165"/>
    </location>
</feature>
<dbReference type="SMART" id="SM00320">
    <property type="entry name" value="WD40"/>
    <property type="match status" value="2"/>
</dbReference>
<protein>
    <submittedName>
        <fullName evidence="5">Uncharacterized conserved protein, contains WD40 repeats</fullName>
    </submittedName>
</protein>
<feature type="region of interest" description="Disordered" evidence="4">
    <location>
        <begin position="504"/>
        <end position="553"/>
    </location>
</feature>
<dbReference type="InterPro" id="IPR036322">
    <property type="entry name" value="WD40_repeat_dom_sf"/>
</dbReference>
<feature type="compositionally biased region" description="Low complexity" evidence="4">
    <location>
        <begin position="389"/>
        <end position="424"/>
    </location>
</feature>
<reference evidence="5" key="1">
    <citation type="submission" date="2014-08" db="EMBL/GenBank/DDBJ databases">
        <authorList>
            <person name="Sharma Rahul"/>
            <person name="Thines Marco"/>
        </authorList>
    </citation>
    <scope>NUCLEOTIDE SEQUENCE</scope>
</reference>
<dbReference type="EMBL" id="LN483167">
    <property type="protein sequence ID" value="CDZ97147.1"/>
    <property type="molecule type" value="Genomic_DNA"/>
</dbReference>